<dbReference type="Proteomes" id="UP000256964">
    <property type="component" value="Unassembled WGS sequence"/>
</dbReference>
<dbReference type="Pfam" id="PF09808">
    <property type="entry name" value="SNAPC1"/>
    <property type="match status" value="1"/>
</dbReference>
<keyword evidence="3" id="KW-1185">Reference proteome</keyword>
<dbReference type="STRING" id="139420.A0A371DT97"/>
<organism evidence="2 3">
    <name type="scientific">Lentinus brumalis</name>
    <dbReference type="NCBI Taxonomy" id="2498619"/>
    <lineage>
        <taxon>Eukaryota</taxon>
        <taxon>Fungi</taxon>
        <taxon>Dikarya</taxon>
        <taxon>Basidiomycota</taxon>
        <taxon>Agaricomycotina</taxon>
        <taxon>Agaricomycetes</taxon>
        <taxon>Polyporales</taxon>
        <taxon>Polyporaceae</taxon>
        <taxon>Lentinus</taxon>
    </lineage>
</organism>
<protein>
    <submittedName>
        <fullName evidence="2">Uncharacterized protein</fullName>
    </submittedName>
</protein>
<dbReference type="EMBL" id="KZ857381">
    <property type="protein sequence ID" value="RDX55741.1"/>
    <property type="molecule type" value="Genomic_DNA"/>
</dbReference>
<name>A0A371DT97_9APHY</name>
<evidence type="ECO:0000313" key="3">
    <source>
        <dbReference type="Proteomes" id="UP000256964"/>
    </source>
</evidence>
<sequence length="383" mass="42371">MSIAPEPSTSRGDITLQPGYFTSSIYVEPLREDLKTLTKLFSEQYEAAERPFELFKRLWTEHGWCWLHLRVYDGRGRQTFLRITERVFIERLASTEPLLDRLVALFALYTFHNSQPSSSAPPIYVAPNIAIPIDTYEEMVSLPATVTEPHLLRLRPYAVHVLTTLLDAHVFEILPHSSLRAQDPSILPREVFVVEGQETPTVLQPEGAVDDEGTSPSKKKPKKKKGRPSKRDKARKAKDALASLEKYVDKNTVYLIDETDPMSNMEPESTHVVLGQAPHSSLHNYLARKNDLLAAVSHDGAGVAGSSDATQRQGALQRANEAVLERLRQIDAMAAEKGLEVGGEGGEKTGLKRVERAVDELRQCTGSSGILGLLEGAGLGTSR</sequence>
<dbReference type="AlphaFoldDB" id="A0A371DT97"/>
<dbReference type="OrthoDB" id="3253083at2759"/>
<feature type="compositionally biased region" description="Basic residues" evidence="1">
    <location>
        <begin position="217"/>
        <end position="236"/>
    </location>
</feature>
<feature type="region of interest" description="Disordered" evidence="1">
    <location>
        <begin position="199"/>
        <end position="240"/>
    </location>
</feature>
<dbReference type="InterPro" id="IPR019188">
    <property type="entry name" value="SNAPC1"/>
</dbReference>
<proteinExistence type="predicted"/>
<evidence type="ECO:0000256" key="1">
    <source>
        <dbReference type="SAM" id="MobiDB-lite"/>
    </source>
</evidence>
<reference evidence="2 3" key="1">
    <citation type="journal article" date="2018" name="Biotechnol. Biofuels">
        <title>Integrative visual omics of the white-rot fungus Polyporus brumalis exposes the biotechnological potential of its oxidative enzymes for delignifying raw plant biomass.</title>
        <authorList>
            <person name="Miyauchi S."/>
            <person name="Rancon A."/>
            <person name="Drula E."/>
            <person name="Hage H."/>
            <person name="Chaduli D."/>
            <person name="Favel A."/>
            <person name="Grisel S."/>
            <person name="Henrissat B."/>
            <person name="Herpoel-Gimbert I."/>
            <person name="Ruiz-Duenas F.J."/>
            <person name="Chevret D."/>
            <person name="Hainaut M."/>
            <person name="Lin J."/>
            <person name="Wang M."/>
            <person name="Pangilinan J."/>
            <person name="Lipzen A."/>
            <person name="Lesage-Meessen L."/>
            <person name="Navarro D."/>
            <person name="Riley R."/>
            <person name="Grigoriev I.V."/>
            <person name="Zhou S."/>
            <person name="Raouche S."/>
            <person name="Rosso M.N."/>
        </authorList>
    </citation>
    <scope>NUCLEOTIDE SEQUENCE [LARGE SCALE GENOMIC DNA]</scope>
    <source>
        <strain evidence="2 3">BRFM 1820</strain>
    </source>
</reference>
<evidence type="ECO:0000313" key="2">
    <source>
        <dbReference type="EMBL" id="RDX55741.1"/>
    </source>
</evidence>
<gene>
    <name evidence="2" type="ORF">OH76DRAFT_1396080</name>
</gene>
<accession>A0A371DT97</accession>